<protein>
    <recommendedName>
        <fullName evidence="3">2-oxoisovalerate dehydrogenase</fullName>
    </recommendedName>
</protein>
<sequence length="76" mass="8942">MSSEIIFVIEESKEGGYEAKALGHSIFTQAESYEEIKENIKYAVRCHFDEDSIPRIIRLHFGMDKRLLIKELFYNN</sequence>
<proteinExistence type="predicted"/>
<organism evidence="1 2">
    <name type="scientific">Oxobacter pfennigii</name>
    <dbReference type="NCBI Taxonomy" id="36849"/>
    <lineage>
        <taxon>Bacteria</taxon>
        <taxon>Bacillati</taxon>
        <taxon>Bacillota</taxon>
        <taxon>Clostridia</taxon>
        <taxon>Eubacteriales</taxon>
        <taxon>Clostridiaceae</taxon>
        <taxon>Oxobacter</taxon>
    </lineage>
</organism>
<name>A0A0P8W9Q2_9CLOT</name>
<dbReference type="Gene3D" id="3.30.160.250">
    <property type="match status" value="1"/>
</dbReference>
<dbReference type="AlphaFoldDB" id="A0A0P8W9Q2"/>
<evidence type="ECO:0008006" key="3">
    <source>
        <dbReference type="Google" id="ProtNLM"/>
    </source>
</evidence>
<dbReference type="STRING" id="36849.OXPF_20340"/>
<keyword evidence="2" id="KW-1185">Reference proteome</keyword>
<dbReference type="EMBL" id="LKET01000031">
    <property type="protein sequence ID" value="KPU44415.1"/>
    <property type="molecule type" value="Genomic_DNA"/>
</dbReference>
<gene>
    <name evidence="1" type="ORF">OXPF_20340</name>
</gene>
<comment type="caution">
    <text evidence="1">The sequence shown here is derived from an EMBL/GenBank/DDBJ whole genome shotgun (WGS) entry which is preliminary data.</text>
</comment>
<reference evidence="1 2" key="1">
    <citation type="submission" date="2015-09" db="EMBL/GenBank/DDBJ databases">
        <title>Genome sequence of Oxobacter pfennigii DSM 3222.</title>
        <authorList>
            <person name="Poehlein A."/>
            <person name="Bengelsdorf F.R."/>
            <person name="Schiel-Bengelsdorf B."/>
            <person name="Duerre P."/>
            <person name="Daniel R."/>
        </authorList>
    </citation>
    <scope>NUCLEOTIDE SEQUENCE [LARGE SCALE GENOMIC DNA]</scope>
    <source>
        <strain evidence="1 2">DSM 3222</strain>
    </source>
</reference>
<evidence type="ECO:0000313" key="2">
    <source>
        <dbReference type="Proteomes" id="UP000050326"/>
    </source>
</evidence>
<dbReference type="OrthoDB" id="9805307at2"/>
<accession>A0A0P8W9Q2</accession>
<dbReference type="SUPFAM" id="SSF143100">
    <property type="entry name" value="TTHA1013/TTHA0281-like"/>
    <property type="match status" value="1"/>
</dbReference>
<evidence type="ECO:0000313" key="1">
    <source>
        <dbReference type="EMBL" id="KPU44415.1"/>
    </source>
</evidence>
<dbReference type="Proteomes" id="UP000050326">
    <property type="component" value="Unassembled WGS sequence"/>
</dbReference>
<dbReference type="InterPro" id="IPR035069">
    <property type="entry name" value="TTHA1013/TTHA0281-like"/>
</dbReference>
<dbReference type="RefSeq" id="WP_054875086.1">
    <property type="nucleotide sequence ID" value="NZ_LKET01000031.1"/>
</dbReference>